<dbReference type="SUPFAM" id="SSF52540">
    <property type="entry name" value="P-loop containing nucleoside triphosphate hydrolases"/>
    <property type="match status" value="1"/>
</dbReference>
<keyword evidence="2" id="KW-0067">ATP-binding</keyword>
<keyword evidence="2" id="KW-0547">Nucleotide-binding</keyword>
<evidence type="ECO:0000259" key="1">
    <source>
        <dbReference type="Pfam" id="PF13401"/>
    </source>
</evidence>
<feature type="domain" description="ORC1/DEAH AAA+ ATPase" evidence="1">
    <location>
        <begin position="128"/>
        <end position="284"/>
    </location>
</feature>
<keyword evidence="3" id="KW-1185">Reference proteome</keyword>
<protein>
    <submittedName>
        <fullName evidence="2">ATP-binding protein</fullName>
    </submittedName>
</protein>
<dbReference type="EMBL" id="RQXW01000006">
    <property type="protein sequence ID" value="RTE66113.1"/>
    <property type="molecule type" value="Genomic_DNA"/>
</dbReference>
<evidence type="ECO:0000313" key="3">
    <source>
        <dbReference type="Proteomes" id="UP000283087"/>
    </source>
</evidence>
<dbReference type="RefSeq" id="WP_126158186.1">
    <property type="nucleotide sequence ID" value="NZ_RQXW01000006.1"/>
</dbReference>
<dbReference type="AlphaFoldDB" id="A0A430KS01"/>
<reference evidence="2 3" key="1">
    <citation type="submission" date="2018-11" db="EMBL/GenBank/DDBJ databases">
        <title>The draft genome sequence of Amphritea opalescens ANRC-JH13T.</title>
        <authorList>
            <person name="Fang Z."/>
            <person name="Zhang Y."/>
            <person name="Han X."/>
        </authorList>
    </citation>
    <scope>NUCLEOTIDE SEQUENCE [LARGE SCALE GENOMIC DNA]</scope>
    <source>
        <strain evidence="2 3">ANRC-JH13</strain>
    </source>
</reference>
<gene>
    <name evidence="2" type="ORF">EH243_08310</name>
</gene>
<dbReference type="InterPro" id="IPR049945">
    <property type="entry name" value="AAA_22"/>
</dbReference>
<proteinExistence type="predicted"/>
<evidence type="ECO:0000313" key="2">
    <source>
        <dbReference type="EMBL" id="RTE66113.1"/>
    </source>
</evidence>
<comment type="caution">
    <text evidence="2">The sequence shown here is derived from an EMBL/GenBank/DDBJ whole genome shotgun (WGS) entry which is preliminary data.</text>
</comment>
<dbReference type="GO" id="GO:0016887">
    <property type="term" value="F:ATP hydrolysis activity"/>
    <property type="evidence" value="ECO:0007669"/>
    <property type="project" value="InterPro"/>
</dbReference>
<dbReference type="InterPro" id="IPR027417">
    <property type="entry name" value="P-loop_NTPase"/>
</dbReference>
<accession>A0A430KS01</accession>
<dbReference type="Proteomes" id="UP000283087">
    <property type="component" value="Unassembled WGS sequence"/>
</dbReference>
<dbReference type="Gene3D" id="3.40.50.300">
    <property type="entry name" value="P-loop containing nucleotide triphosphate hydrolases"/>
    <property type="match status" value="1"/>
</dbReference>
<sequence>MTKATYSPHPNATYRGNPFIESLGAPLTQSQFLKLGNVPFDNELDLSQVPCEHHSYYVRTAIDNLSNTYVIQDEAYRVYDTVRRMMESGYAKRNPLSRDIRQLLMAVEKDKTLGSGSSYIEALDLVDTKNCFFIAGLSGRGKTTMIKHILKLIDQHIEHSHYVTPSNEEVQLHQTQITYLYVEVHERRGQKAVLMNLLEAIDAATGENYQYTLRNHNVNSLIRAVRKAVIIHGVGMIFMDEAQNLSTTAKSNTIGNNERTSMKFIEEIFNRISVPLCFIGTFSMLDIFSKEMTISRRVTTSGSLLMVSCDEKGSFWKRFIKRLCQTSLLKNQQTDEDTLRRHIHYISGGIPAIATSMVKATMSYLTLLDDKNQDLSIKALNKISDEQFKILKSSISALREQKYYKFEDTAPMIMLEHADAQERREAVASKVDGQASALMQDPVKVKDEPINSVDATKNSIVMDEMTPDSFVSDLGHCISKKDSDE</sequence>
<organism evidence="2 3">
    <name type="scientific">Amphritea opalescens</name>
    <dbReference type="NCBI Taxonomy" id="2490544"/>
    <lineage>
        <taxon>Bacteria</taxon>
        <taxon>Pseudomonadati</taxon>
        <taxon>Pseudomonadota</taxon>
        <taxon>Gammaproteobacteria</taxon>
        <taxon>Oceanospirillales</taxon>
        <taxon>Oceanospirillaceae</taxon>
        <taxon>Amphritea</taxon>
    </lineage>
</organism>
<dbReference type="OrthoDB" id="5593847at2"/>
<dbReference type="Pfam" id="PF13401">
    <property type="entry name" value="AAA_22"/>
    <property type="match status" value="1"/>
</dbReference>
<dbReference type="GO" id="GO:0005524">
    <property type="term" value="F:ATP binding"/>
    <property type="evidence" value="ECO:0007669"/>
    <property type="project" value="UniProtKB-KW"/>
</dbReference>
<name>A0A430KS01_9GAMM</name>